<accession>A0ACB7ZRJ0</accession>
<evidence type="ECO:0000313" key="1">
    <source>
        <dbReference type="EMBL" id="KAH7903820.1"/>
    </source>
</evidence>
<dbReference type="EMBL" id="MU268741">
    <property type="protein sequence ID" value="KAH7903820.1"/>
    <property type="molecule type" value="Genomic_DNA"/>
</dbReference>
<organism evidence="1 2">
    <name type="scientific">Hygrophoropsis aurantiaca</name>
    <dbReference type="NCBI Taxonomy" id="72124"/>
    <lineage>
        <taxon>Eukaryota</taxon>
        <taxon>Fungi</taxon>
        <taxon>Dikarya</taxon>
        <taxon>Basidiomycota</taxon>
        <taxon>Agaricomycotina</taxon>
        <taxon>Agaricomycetes</taxon>
        <taxon>Agaricomycetidae</taxon>
        <taxon>Boletales</taxon>
        <taxon>Coniophorineae</taxon>
        <taxon>Hygrophoropsidaceae</taxon>
        <taxon>Hygrophoropsis</taxon>
    </lineage>
</organism>
<gene>
    <name evidence="1" type="ORF">BJ138DRAFT_1020013</name>
</gene>
<comment type="caution">
    <text evidence="1">The sequence shown here is derived from an EMBL/GenBank/DDBJ whole genome shotgun (WGS) entry which is preliminary data.</text>
</comment>
<name>A0ACB7ZRJ0_9AGAM</name>
<reference evidence="1" key="1">
    <citation type="journal article" date="2021" name="New Phytol.">
        <title>Evolutionary innovations through gain and loss of genes in the ectomycorrhizal Boletales.</title>
        <authorList>
            <person name="Wu G."/>
            <person name="Miyauchi S."/>
            <person name="Morin E."/>
            <person name="Kuo A."/>
            <person name="Drula E."/>
            <person name="Varga T."/>
            <person name="Kohler A."/>
            <person name="Feng B."/>
            <person name="Cao Y."/>
            <person name="Lipzen A."/>
            <person name="Daum C."/>
            <person name="Hundley H."/>
            <person name="Pangilinan J."/>
            <person name="Johnson J."/>
            <person name="Barry K."/>
            <person name="LaButti K."/>
            <person name="Ng V."/>
            <person name="Ahrendt S."/>
            <person name="Min B."/>
            <person name="Choi I.G."/>
            <person name="Park H."/>
            <person name="Plett J.M."/>
            <person name="Magnuson J."/>
            <person name="Spatafora J.W."/>
            <person name="Nagy L.G."/>
            <person name="Henrissat B."/>
            <person name="Grigoriev I.V."/>
            <person name="Yang Z.L."/>
            <person name="Xu J."/>
            <person name="Martin F.M."/>
        </authorList>
    </citation>
    <scope>NUCLEOTIDE SEQUENCE</scope>
    <source>
        <strain evidence="1">ATCC 28755</strain>
    </source>
</reference>
<proteinExistence type="predicted"/>
<sequence>AGHLSIFLPKFHCELNFIEFFWGQVKEYLRDNCDYTFDTLKDNMPKALTSVPLNTIRRWEHCMRRWMEAYRMGLGTSDAQLCVKKFSSTLYTSHRRIPETLA</sequence>
<keyword evidence="2" id="KW-1185">Reference proteome</keyword>
<evidence type="ECO:0000313" key="2">
    <source>
        <dbReference type="Proteomes" id="UP000790377"/>
    </source>
</evidence>
<feature type="non-terminal residue" evidence="1">
    <location>
        <position position="1"/>
    </location>
</feature>
<protein>
    <submittedName>
        <fullName evidence="1">Uncharacterized protein</fullName>
    </submittedName>
</protein>
<dbReference type="Proteomes" id="UP000790377">
    <property type="component" value="Unassembled WGS sequence"/>
</dbReference>